<dbReference type="PANTHER" id="PTHR47396">
    <property type="entry name" value="TYPE I RESTRICTION ENZYME ECOKI R PROTEIN"/>
    <property type="match status" value="1"/>
</dbReference>
<dbReference type="PANTHER" id="PTHR47396:SF1">
    <property type="entry name" value="ATP-DEPENDENT HELICASE IRC3-RELATED"/>
    <property type="match status" value="1"/>
</dbReference>
<dbReference type="GO" id="GO:0005524">
    <property type="term" value="F:ATP binding"/>
    <property type="evidence" value="ECO:0007669"/>
    <property type="project" value="InterPro"/>
</dbReference>
<dbReference type="SUPFAM" id="SSF52540">
    <property type="entry name" value="P-loop containing nucleoside triphosphate hydrolases"/>
    <property type="match status" value="1"/>
</dbReference>
<dbReference type="InterPro" id="IPR050742">
    <property type="entry name" value="Helicase_Restrict-Modif_Enz"/>
</dbReference>
<dbReference type="GO" id="GO:0005829">
    <property type="term" value="C:cytosol"/>
    <property type="evidence" value="ECO:0007669"/>
    <property type="project" value="TreeGrafter"/>
</dbReference>
<dbReference type="InterPro" id="IPR001650">
    <property type="entry name" value="Helicase_C-like"/>
</dbReference>
<dbReference type="SMART" id="SM00487">
    <property type="entry name" value="DEXDc"/>
    <property type="match status" value="1"/>
</dbReference>
<reference evidence="3" key="1">
    <citation type="journal article" date="2015" name="Nature">
        <title>Complex archaea that bridge the gap between prokaryotes and eukaryotes.</title>
        <authorList>
            <person name="Spang A."/>
            <person name="Saw J.H."/>
            <person name="Jorgensen S.L."/>
            <person name="Zaremba-Niedzwiedzka K."/>
            <person name="Martijn J."/>
            <person name="Lind A.E."/>
            <person name="van Eijk R."/>
            <person name="Schleper C."/>
            <person name="Guy L."/>
            <person name="Ettema T.J."/>
        </authorList>
    </citation>
    <scope>NUCLEOTIDE SEQUENCE</scope>
</reference>
<organism evidence="3">
    <name type="scientific">marine sediment metagenome</name>
    <dbReference type="NCBI Taxonomy" id="412755"/>
    <lineage>
        <taxon>unclassified sequences</taxon>
        <taxon>metagenomes</taxon>
        <taxon>ecological metagenomes</taxon>
    </lineage>
</organism>
<dbReference type="InterPro" id="IPR014001">
    <property type="entry name" value="Helicase_ATP-bd"/>
</dbReference>
<dbReference type="InterPro" id="IPR006935">
    <property type="entry name" value="Helicase/UvrB_N"/>
</dbReference>
<dbReference type="GO" id="GO:0016787">
    <property type="term" value="F:hydrolase activity"/>
    <property type="evidence" value="ECO:0007669"/>
    <property type="project" value="InterPro"/>
</dbReference>
<accession>A0A0F9DTA3</accession>
<feature type="non-terminal residue" evidence="3">
    <location>
        <position position="379"/>
    </location>
</feature>
<dbReference type="PROSITE" id="PS51194">
    <property type="entry name" value="HELICASE_CTER"/>
    <property type="match status" value="1"/>
</dbReference>
<dbReference type="PROSITE" id="PS51192">
    <property type="entry name" value="HELICASE_ATP_BIND_1"/>
    <property type="match status" value="1"/>
</dbReference>
<dbReference type="EMBL" id="LAZR01027649">
    <property type="protein sequence ID" value="KKL65068.1"/>
    <property type="molecule type" value="Genomic_DNA"/>
</dbReference>
<dbReference type="Gene3D" id="3.40.50.300">
    <property type="entry name" value="P-loop containing nucleotide triphosphate hydrolases"/>
    <property type="match status" value="2"/>
</dbReference>
<evidence type="ECO:0000313" key="3">
    <source>
        <dbReference type="EMBL" id="KKL65068.1"/>
    </source>
</evidence>
<dbReference type="GO" id="GO:0003677">
    <property type="term" value="F:DNA binding"/>
    <property type="evidence" value="ECO:0007669"/>
    <property type="project" value="InterPro"/>
</dbReference>
<dbReference type="SMART" id="SM00490">
    <property type="entry name" value="HELICc"/>
    <property type="match status" value="1"/>
</dbReference>
<dbReference type="Pfam" id="PF00271">
    <property type="entry name" value="Helicase_C"/>
    <property type="match status" value="1"/>
</dbReference>
<dbReference type="AlphaFoldDB" id="A0A0F9DTA3"/>
<feature type="domain" description="Helicase ATP-binding" evidence="1">
    <location>
        <begin position="16"/>
        <end position="178"/>
    </location>
</feature>
<name>A0A0F9DTA3_9ZZZZ</name>
<evidence type="ECO:0000259" key="2">
    <source>
        <dbReference type="PROSITE" id="PS51194"/>
    </source>
</evidence>
<feature type="domain" description="Helicase C-terminal" evidence="2">
    <location>
        <begin position="236"/>
        <end position="379"/>
    </location>
</feature>
<evidence type="ECO:0000259" key="1">
    <source>
        <dbReference type="PROSITE" id="PS51192"/>
    </source>
</evidence>
<comment type="caution">
    <text evidence="3">The sequence shown here is derived from an EMBL/GenBank/DDBJ whole genome shotgun (WGS) entry which is preliminary data.</text>
</comment>
<sequence>MILRPYQSEALASVHNFMCTREENPCVVLPTGSGKSVVMAGLIRFWQDSSPWVRGCVLAHRQELVEQNASKLQANMMLSGDSQIGIFAAGLKRRDYDASITFASIDSIYRRSGDFVPFDFLFVDEAQHIPPSGEGKYRTFINGCLRFNPKLKVVGWTATPFRMGCGSICHKDHILNEVCYEAKIIDLIDQGFLCKLRSKVGEAEYDLKEIKRPLKSDYTKKSLGEVASNFKTIKAAVREAVIILNREERRSIIFFCISLEHCKQVSDELYKNGIFAPTVTSKTDHVMRKRYLSGLRDGKIRAICNVGVLTEGFDAPCIDAIVLLRPTLSAGLFAQMVGRGLRPNKNKKDCLVLDFAGCIDEHGPIDLIGLGNQFTVMAT</sequence>
<proteinExistence type="predicted"/>
<protein>
    <submittedName>
        <fullName evidence="3">Uncharacterized protein</fullName>
    </submittedName>
</protein>
<dbReference type="Pfam" id="PF04851">
    <property type="entry name" value="ResIII"/>
    <property type="match status" value="1"/>
</dbReference>
<gene>
    <name evidence="3" type="ORF">LCGC14_2158690</name>
</gene>
<dbReference type="InterPro" id="IPR027417">
    <property type="entry name" value="P-loop_NTPase"/>
</dbReference>